<dbReference type="Proteomes" id="UP001178662">
    <property type="component" value="Chromosome"/>
</dbReference>
<dbReference type="PROSITE" id="PS51257">
    <property type="entry name" value="PROKAR_LIPOPROTEIN"/>
    <property type="match status" value="1"/>
</dbReference>
<sequence length="132" mass="14570">MQRTKVISLLLIALAVVFTSACSSSPKSETQDPAAVVIDWATDPVQVKAGSETKLTATISGLIYETGTRVSLEIRQADNKALPDLINELEEAGNGQYTTKYIFKHAVTYQVYVHLYNRDLHVVKKKTVEVSE</sequence>
<accession>A0AA95EZU9</accession>
<evidence type="ECO:0000256" key="1">
    <source>
        <dbReference type="SAM" id="SignalP"/>
    </source>
</evidence>
<keyword evidence="3" id="KW-1185">Reference proteome</keyword>
<protein>
    <recommendedName>
        <fullName evidence="4">YtkA-like domain-containing protein</fullName>
    </recommendedName>
</protein>
<organism evidence="2 3">
    <name type="scientific">Candidatus Cohnella colombiensis</name>
    <dbReference type="NCBI Taxonomy" id="3121368"/>
    <lineage>
        <taxon>Bacteria</taxon>
        <taxon>Bacillati</taxon>
        <taxon>Bacillota</taxon>
        <taxon>Bacilli</taxon>
        <taxon>Bacillales</taxon>
        <taxon>Paenibacillaceae</taxon>
        <taxon>Cohnella</taxon>
    </lineage>
</organism>
<feature type="signal peptide" evidence="1">
    <location>
        <begin position="1"/>
        <end position="23"/>
    </location>
</feature>
<keyword evidence="1" id="KW-0732">Signal</keyword>
<dbReference type="EMBL" id="CP119317">
    <property type="protein sequence ID" value="WEK55909.1"/>
    <property type="molecule type" value="Genomic_DNA"/>
</dbReference>
<name>A0AA95EZU9_9BACL</name>
<evidence type="ECO:0000313" key="2">
    <source>
        <dbReference type="EMBL" id="WEK55909.1"/>
    </source>
</evidence>
<reference evidence="2" key="1">
    <citation type="submission" date="2023-03" db="EMBL/GenBank/DDBJ databases">
        <title>Andean soil-derived lignocellulolytic bacterial consortium as a source of novel taxa and putative plastic-active enzymes.</title>
        <authorList>
            <person name="Diaz-Garcia L."/>
            <person name="Chuvochina M."/>
            <person name="Feuerriegel G."/>
            <person name="Bunk B."/>
            <person name="Sproer C."/>
            <person name="Streit W.R."/>
            <person name="Rodriguez L.M."/>
            <person name="Overmann J."/>
            <person name="Jimenez D.J."/>
        </authorList>
    </citation>
    <scope>NUCLEOTIDE SEQUENCE</scope>
    <source>
        <strain evidence="2">MAG 2441</strain>
    </source>
</reference>
<evidence type="ECO:0000313" key="3">
    <source>
        <dbReference type="Proteomes" id="UP001178662"/>
    </source>
</evidence>
<proteinExistence type="predicted"/>
<gene>
    <name evidence="2" type="ORF">P0Y55_07645</name>
</gene>
<dbReference type="AlphaFoldDB" id="A0AA95EZU9"/>
<evidence type="ECO:0008006" key="4">
    <source>
        <dbReference type="Google" id="ProtNLM"/>
    </source>
</evidence>
<feature type="chain" id="PRO_5041651746" description="YtkA-like domain-containing protein" evidence="1">
    <location>
        <begin position="24"/>
        <end position="132"/>
    </location>
</feature>